<proteinExistence type="predicted"/>
<gene>
    <name evidence="1" type="ORF">CCAP1982_LOCUS14605</name>
</gene>
<dbReference type="Proteomes" id="UP000606786">
    <property type="component" value="Unassembled WGS sequence"/>
</dbReference>
<sequence>MSVFVELFVRDFVTNCCLFGTIKLTGGERKRDIDMKKRVKDVIILGKFEEYTVQNQ</sequence>
<dbReference type="EMBL" id="CAJHJT010000034">
    <property type="protein sequence ID" value="CAD7006282.1"/>
    <property type="molecule type" value="Genomic_DNA"/>
</dbReference>
<comment type="caution">
    <text evidence="1">The sequence shown here is derived from an EMBL/GenBank/DDBJ whole genome shotgun (WGS) entry which is preliminary data.</text>
</comment>
<dbReference type="AlphaFoldDB" id="A0A811V3U7"/>
<reference evidence="1" key="1">
    <citation type="submission" date="2020-11" db="EMBL/GenBank/DDBJ databases">
        <authorList>
            <person name="Whitehead M."/>
        </authorList>
    </citation>
    <scope>NUCLEOTIDE SEQUENCE</scope>
    <source>
        <strain evidence="1">EGII</strain>
    </source>
</reference>
<protein>
    <submittedName>
        <fullName evidence="1">(Mediterranean fruit fly) hypothetical protein</fullName>
    </submittedName>
</protein>
<accession>A0A811V3U7</accession>
<keyword evidence="2" id="KW-1185">Reference proteome</keyword>
<evidence type="ECO:0000313" key="1">
    <source>
        <dbReference type="EMBL" id="CAD7006282.1"/>
    </source>
</evidence>
<name>A0A811V3U7_CERCA</name>
<evidence type="ECO:0000313" key="2">
    <source>
        <dbReference type="Proteomes" id="UP000606786"/>
    </source>
</evidence>
<feature type="non-terminal residue" evidence="1">
    <location>
        <position position="56"/>
    </location>
</feature>
<organism evidence="1 2">
    <name type="scientific">Ceratitis capitata</name>
    <name type="common">Mediterranean fruit fly</name>
    <name type="synonym">Tephritis capitata</name>
    <dbReference type="NCBI Taxonomy" id="7213"/>
    <lineage>
        <taxon>Eukaryota</taxon>
        <taxon>Metazoa</taxon>
        <taxon>Ecdysozoa</taxon>
        <taxon>Arthropoda</taxon>
        <taxon>Hexapoda</taxon>
        <taxon>Insecta</taxon>
        <taxon>Pterygota</taxon>
        <taxon>Neoptera</taxon>
        <taxon>Endopterygota</taxon>
        <taxon>Diptera</taxon>
        <taxon>Brachycera</taxon>
        <taxon>Muscomorpha</taxon>
        <taxon>Tephritoidea</taxon>
        <taxon>Tephritidae</taxon>
        <taxon>Ceratitis</taxon>
        <taxon>Ceratitis</taxon>
    </lineage>
</organism>